<organism evidence="3 4">
    <name type="scientific">Zasmidium cellare</name>
    <name type="common">Wine cellar mold</name>
    <name type="synonym">Racodium cellare</name>
    <dbReference type="NCBI Taxonomy" id="395010"/>
    <lineage>
        <taxon>Eukaryota</taxon>
        <taxon>Fungi</taxon>
        <taxon>Dikarya</taxon>
        <taxon>Ascomycota</taxon>
        <taxon>Pezizomycotina</taxon>
        <taxon>Dothideomycetes</taxon>
        <taxon>Dothideomycetidae</taxon>
        <taxon>Mycosphaerellales</taxon>
        <taxon>Mycosphaerellaceae</taxon>
        <taxon>Zasmidium</taxon>
    </lineage>
</organism>
<protein>
    <recommendedName>
        <fullName evidence="2">Heterokaryon incompatibility domain-containing protein</fullName>
    </recommendedName>
</protein>
<sequence length="810" mass="92051">MQEYRYSEHTPIRHGCIRLLKLLPGQRRTDLEANLEIRWIRQSRGSLDENAVQDPEPYEALSYHWGHKDKATHVIKILAQSQSYFIRIKPNLDCALRHLRDEREPRFFWVDALCINQADDDEKTVQILQMSLIYSRAKSVAVWLGEEEEDGSEQAIKFIRKCLNLDDFDSLVQDSFASKDWAALSELMRRPWFNRRWIIQEIALAKEATLYCGDDSVSWRDFADVISLFASKKYELRQLFRESVAHRNHPDYLGDLSELGAVRLVFASDNLFRKSEQGEIMEHLFSLEAVMSSMSAFEASDPHDILYAVLWLANDAHPVAKKAPQVMGLRPRHPPPSAAASPTGSPTTPGFSVSDPFALNGEMPTRTSTPPQIVHEDDEAVSMSPTTATRARKDSLSEQNGTDEPTGPSRSTANGEKPLRRAVTFQDEVESKPQHLVPERMVEHRVRMRRLSTQGRDDDISKKRIATQMLMDSLNNRRIIVDYRKDVFQVCKDFLEFTVRKSKSLDMICRPWAPDDCHLPSWVPPLSKGAFSPGVKRVHRRVNADPLVGEPGIGSKPYRASSSLHADWSPKPDHDRALNVKGFVLDSVREKKSTAAAGIVPAEWMTAGGWEDSSTLPPDSFWRTLVGNRNAYGQRPPSHWRRVCRDAFTRKPARGDLNTSEIIMHDCPSAVREFLERVQCMVWSRRLVVLSSMPNALALVPINTKKGDLICILYGCSVPVVLRKYIGGVPATKQRTRCHHPECPTNVHHRHHRDVVIHGQNGGTTVLQNGKVVDEYYEFVGEAYVHGMMDGEAFNVKREKKLVVESFELR</sequence>
<dbReference type="PANTHER" id="PTHR24148">
    <property type="entry name" value="ANKYRIN REPEAT DOMAIN-CONTAINING PROTEIN 39 HOMOLOG-RELATED"/>
    <property type="match status" value="1"/>
</dbReference>
<keyword evidence="4" id="KW-1185">Reference proteome</keyword>
<name>A0ABR0F499_ZASCE</name>
<dbReference type="EMBL" id="JAXOVC010000001">
    <property type="protein sequence ID" value="KAK4508782.1"/>
    <property type="molecule type" value="Genomic_DNA"/>
</dbReference>
<dbReference type="InterPro" id="IPR052895">
    <property type="entry name" value="HetReg/Transcr_Mod"/>
</dbReference>
<evidence type="ECO:0000313" key="4">
    <source>
        <dbReference type="Proteomes" id="UP001305779"/>
    </source>
</evidence>
<evidence type="ECO:0000259" key="2">
    <source>
        <dbReference type="Pfam" id="PF06985"/>
    </source>
</evidence>
<reference evidence="3 4" key="1">
    <citation type="journal article" date="2023" name="G3 (Bethesda)">
        <title>A chromosome-level genome assembly of Zasmidium syzygii isolated from banana leaves.</title>
        <authorList>
            <person name="van Westerhoven A.C."/>
            <person name="Mehrabi R."/>
            <person name="Talebi R."/>
            <person name="Steentjes M.B.F."/>
            <person name="Corcolon B."/>
            <person name="Chong P.A."/>
            <person name="Kema G.H.J."/>
            <person name="Seidl M.F."/>
        </authorList>
    </citation>
    <scope>NUCLEOTIDE SEQUENCE [LARGE SCALE GENOMIC DNA]</scope>
    <source>
        <strain evidence="3 4">P124</strain>
    </source>
</reference>
<accession>A0ABR0F499</accession>
<dbReference type="Pfam" id="PF06985">
    <property type="entry name" value="HET"/>
    <property type="match status" value="1"/>
</dbReference>
<feature type="compositionally biased region" description="Polar residues" evidence="1">
    <location>
        <begin position="397"/>
        <end position="414"/>
    </location>
</feature>
<proteinExistence type="predicted"/>
<feature type="domain" description="Heterokaryon incompatibility" evidence="2">
    <location>
        <begin position="58"/>
        <end position="201"/>
    </location>
</feature>
<evidence type="ECO:0000313" key="3">
    <source>
        <dbReference type="EMBL" id="KAK4508782.1"/>
    </source>
</evidence>
<feature type="region of interest" description="Disordered" evidence="1">
    <location>
        <begin position="326"/>
        <end position="419"/>
    </location>
</feature>
<dbReference type="Proteomes" id="UP001305779">
    <property type="component" value="Unassembled WGS sequence"/>
</dbReference>
<dbReference type="PANTHER" id="PTHR24148:SF64">
    <property type="entry name" value="HETEROKARYON INCOMPATIBILITY DOMAIN-CONTAINING PROTEIN"/>
    <property type="match status" value="1"/>
</dbReference>
<evidence type="ECO:0000256" key="1">
    <source>
        <dbReference type="SAM" id="MobiDB-lite"/>
    </source>
</evidence>
<dbReference type="InterPro" id="IPR010730">
    <property type="entry name" value="HET"/>
</dbReference>
<comment type="caution">
    <text evidence="3">The sequence shown here is derived from an EMBL/GenBank/DDBJ whole genome shotgun (WGS) entry which is preliminary data.</text>
</comment>
<feature type="compositionally biased region" description="Low complexity" evidence="1">
    <location>
        <begin position="338"/>
        <end position="350"/>
    </location>
</feature>
<gene>
    <name evidence="3" type="ORF">PRZ48_002521</name>
</gene>